<comment type="caution">
    <text evidence="1">The sequence shown here is derived from an EMBL/GenBank/DDBJ whole genome shotgun (WGS) entry which is preliminary data.</text>
</comment>
<proteinExistence type="predicted"/>
<name>K1U0J2_9ZZZZ</name>
<dbReference type="AlphaFoldDB" id="K1U0J2"/>
<reference evidence="1" key="1">
    <citation type="journal article" date="2013" name="Environ. Microbiol.">
        <title>Microbiota from the distal guts of lean and obese adolescents exhibit partial functional redundancy besides clear differences in community structure.</title>
        <authorList>
            <person name="Ferrer M."/>
            <person name="Ruiz A."/>
            <person name="Lanza F."/>
            <person name="Haange S.B."/>
            <person name="Oberbach A."/>
            <person name="Till H."/>
            <person name="Bargiela R."/>
            <person name="Campoy C."/>
            <person name="Segura M.T."/>
            <person name="Richter M."/>
            <person name="von Bergen M."/>
            <person name="Seifert J."/>
            <person name="Suarez A."/>
        </authorList>
    </citation>
    <scope>NUCLEOTIDE SEQUENCE</scope>
</reference>
<dbReference type="Gene3D" id="2.180.10.10">
    <property type="entry name" value="RHS repeat-associated core"/>
    <property type="match status" value="1"/>
</dbReference>
<sequence>MFSSGGDAQPYKYNGKELDRKGGLDWYDYGARMYD</sequence>
<dbReference type="EMBL" id="AJWZ01000800">
    <property type="protein sequence ID" value="EKC75723.1"/>
    <property type="molecule type" value="Genomic_DNA"/>
</dbReference>
<gene>
    <name evidence="1" type="ORF">OBE_01217</name>
</gene>
<feature type="non-terminal residue" evidence="1">
    <location>
        <position position="35"/>
    </location>
</feature>
<evidence type="ECO:0000313" key="1">
    <source>
        <dbReference type="EMBL" id="EKC75723.1"/>
    </source>
</evidence>
<accession>K1U0J2</accession>
<protein>
    <submittedName>
        <fullName evidence="1">RHS repeat-associated core domain protein</fullName>
    </submittedName>
</protein>
<organism evidence="1">
    <name type="scientific">human gut metagenome</name>
    <dbReference type="NCBI Taxonomy" id="408170"/>
    <lineage>
        <taxon>unclassified sequences</taxon>
        <taxon>metagenomes</taxon>
        <taxon>organismal metagenomes</taxon>
    </lineage>
</organism>